<dbReference type="AlphaFoldDB" id="W0F8D6"/>
<dbReference type="OrthoDB" id="959017at2"/>
<organism evidence="3 4">
    <name type="scientific">Niabella soli DSM 19437</name>
    <dbReference type="NCBI Taxonomy" id="929713"/>
    <lineage>
        <taxon>Bacteria</taxon>
        <taxon>Pseudomonadati</taxon>
        <taxon>Bacteroidota</taxon>
        <taxon>Chitinophagia</taxon>
        <taxon>Chitinophagales</taxon>
        <taxon>Chitinophagaceae</taxon>
        <taxon>Niabella</taxon>
    </lineage>
</organism>
<dbReference type="STRING" id="929713.NIASO_12805"/>
<reference evidence="3 4" key="1">
    <citation type="submission" date="2013-12" db="EMBL/GenBank/DDBJ databases">
        <authorList>
            <consortium name="DOE Joint Genome Institute"/>
            <person name="Eisen J."/>
            <person name="Huntemann M."/>
            <person name="Han J."/>
            <person name="Chen A."/>
            <person name="Kyrpides N."/>
            <person name="Mavromatis K."/>
            <person name="Markowitz V."/>
            <person name="Palaniappan K."/>
            <person name="Ivanova N."/>
            <person name="Schaumberg A."/>
            <person name="Pati A."/>
            <person name="Liolios K."/>
            <person name="Nordberg H.P."/>
            <person name="Cantor M.N."/>
            <person name="Hua S.X."/>
            <person name="Woyke T."/>
        </authorList>
    </citation>
    <scope>NUCLEOTIDE SEQUENCE [LARGE SCALE GENOMIC DNA]</scope>
    <source>
        <strain evidence="4">DSM 19437</strain>
    </source>
</reference>
<feature type="signal peptide" evidence="1">
    <location>
        <begin position="1"/>
        <end position="20"/>
    </location>
</feature>
<sequence length="255" mass="28269">MKKIVLFLIAAFLLGQASFAQVDTSANSIPPPTKTTTETPVKHKKKYDLTKRANDHFLLQLGYTQWLNTPDSIKTGGLPKTINAYFMLDFPFKTTPQLSAAIGLGIGSDNISLDKKQNFVNVKATSARLPFLYDSTRMTIKKTKLATTYLELPVELRFVADPEHSDRSFKFALGVKVGTMIKADTRTRLQEVGTQQFILKESSKYYFNTTRVAGTARIGVGHFTLFGSYQFTKLLKEGVGPDLRPVTVGLSFGGL</sequence>
<evidence type="ECO:0000313" key="3">
    <source>
        <dbReference type="EMBL" id="AHF17704.1"/>
    </source>
</evidence>
<evidence type="ECO:0000259" key="2">
    <source>
        <dbReference type="Pfam" id="PF13568"/>
    </source>
</evidence>
<name>W0F8D6_9BACT</name>
<feature type="domain" description="Outer membrane protein beta-barrel" evidence="2">
    <location>
        <begin position="68"/>
        <end position="231"/>
    </location>
</feature>
<keyword evidence="1" id="KW-0732">Signal</keyword>
<accession>W0F8D6</accession>
<dbReference type="KEGG" id="nso:NIASO_12805"/>
<dbReference type="RefSeq" id="WP_008586080.1">
    <property type="nucleotide sequence ID" value="NZ_CP007035.1"/>
</dbReference>
<dbReference type="eggNOG" id="ENOG50334RT">
    <property type="taxonomic scope" value="Bacteria"/>
</dbReference>
<protein>
    <recommendedName>
        <fullName evidence="2">Outer membrane protein beta-barrel domain-containing protein</fullName>
    </recommendedName>
</protein>
<dbReference type="Pfam" id="PF13568">
    <property type="entry name" value="OMP_b-brl_2"/>
    <property type="match status" value="1"/>
</dbReference>
<dbReference type="EMBL" id="CP007035">
    <property type="protein sequence ID" value="AHF17704.1"/>
    <property type="molecule type" value="Genomic_DNA"/>
</dbReference>
<gene>
    <name evidence="3" type="ORF">NIASO_12805</name>
</gene>
<evidence type="ECO:0000313" key="4">
    <source>
        <dbReference type="Proteomes" id="UP000003586"/>
    </source>
</evidence>
<proteinExistence type="predicted"/>
<dbReference type="HOGENOM" id="CLU_1128137_0_0_10"/>
<feature type="chain" id="PRO_5004789163" description="Outer membrane protein beta-barrel domain-containing protein" evidence="1">
    <location>
        <begin position="21"/>
        <end position="255"/>
    </location>
</feature>
<dbReference type="Proteomes" id="UP000003586">
    <property type="component" value="Chromosome"/>
</dbReference>
<keyword evidence="4" id="KW-1185">Reference proteome</keyword>
<evidence type="ECO:0000256" key="1">
    <source>
        <dbReference type="SAM" id="SignalP"/>
    </source>
</evidence>
<dbReference type="InterPro" id="IPR025665">
    <property type="entry name" value="Beta-barrel_OMP_2"/>
</dbReference>